<feature type="transmembrane region" description="Helical" evidence="8">
    <location>
        <begin position="352"/>
        <end position="371"/>
    </location>
</feature>
<feature type="transmembrane region" description="Helical" evidence="8">
    <location>
        <begin position="95"/>
        <end position="117"/>
    </location>
</feature>
<evidence type="ECO:0000256" key="6">
    <source>
        <dbReference type="ARBA" id="ARBA00023136"/>
    </source>
</evidence>
<keyword evidence="2" id="KW-1003">Cell membrane</keyword>
<feature type="transmembrane region" description="Helical" evidence="8">
    <location>
        <begin position="24"/>
        <end position="47"/>
    </location>
</feature>
<evidence type="ECO:0000256" key="4">
    <source>
        <dbReference type="ARBA" id="ARBA00022692"/>
    </source>
</evidence>
<sequence>MPAEPVAPPAVTDDDPGGRTVRRLVAVVALIAVLPALYLPGLVHNFFDLKIYMSAMDWWTAGNPLYDYVQPDRVQGELYFTYPPFSALLLWPFGLIRLGATVTIFTVLTVLAVVVTTRWLLTPVIARHNLPRTFTLTVAVLLVLGVESTRETITFGQINMLLVVLILADLLFAVPQARRWAGVGIGLATALKLFPGIFIVYLLATRRWRAAAVASATAAAATLLAAAVAPGDSWRFWTHELWATDRVGRTDYTGNQSLFGLLSRFSAPEKPDRLLWLLLVAVVAAYGLWRAARAARAGDALTGLTLTGLVGALVSPITWTHHIYWFVPAVVLLADAALSAGRPEEARRRRWLAGLAVGTAAVSIYGVVSFHDWGVAPVRTDDPVDFVLRNGYVLLSLLLLATLPVRSAAEWKSRTKWTDLPTSHHRR</sequence>
<dbReference type="EMBL" id="QGKR01000195">
    <property type="protein sequence ID" value="PWR08669.1"/>
    <property type="molecule type" value="Genomic_DNA"/>
</dbReference>
<evidence type="ECO:0008006" key="11">
    <source>
        <dbReference type="Google" id="ProtNLM"/>
    </source>
</evidence>
<evidence type="ECO:0000256" key="2">
    <source>
        <dbReference type="ARBA" id="ARBA00022475"/>
    </source>
</evidence>
<feature type="transmembrane region" description="Helical" evidence="8">
    <location>
        <begin position="158"/>
        <end position="174"/>
    </location>
</feature>
<comment type="subcellular location">
    <subcellularLocation>
        <location evidence="1">Cell membrane</location>
        <topology evidence="1">Multi-pass membrane protein</topology>
    </subcellularLocation>
</comment>
<feature type="transmembrane region" description="Helical" evidence="8">
    <location>
        <begin position="210"/>
        <end position="229"/>
    </location>
</feature>
<evidence type="ECO:0000313" key="9">
    <source>
        <dbReference type="EMBL" id="PWR08669.1"/>
    </source>
</evidence>
<dbReference type="RefSeq" id="WP_109817992.1">
    <property type="nucleotide sequence ID" value="NZ_QGKR01000195.1"/>
</dbReference>
<dbReference type="InterPro" id="IPR018584">
    <property type="entry name" value="GT87"/>
</dbReference>
<feature type="transmembrane region" description="Helical" evidence="8">
    <location>
        <begin position="274"/>
        <end position="292"/>
    </location>
</feature>
<keyword evidence="3" id="KW-0808">Transferase</keyword>
<keyword evidence="6 8" id="KW-0472">Membrane</keyword>
<organism evidence="9 10">
    <name type="scientific">Micromonospora acroterricola</name>
    <dbReference type="NCBI Taxonomy" id="2202421"/>
    <lineage>
        <taxon>Bacteria</taxon>
        <taxon>Bacillati</taxon>
        <taxon>Actinomycetota</taxon>
        <taxon>Actinomycetes</taxon>
        <taxon>Micromonosporales</taxon>
        <taxon>Micromonosporaceae</taxon>
        <taxon>Micromonospora</taxon>
    </lineage>
</organism>
<keyword evidence="10" id="KW-1185">Reference proteome</keyword>
<comment type="similarity">
    <text evidence="7">Belongs to the glycosyltransferase 87 family.</text>
</comment>
<evidence type="ECO:0000313" key="10">
    <source>
        <dbReference type="Proteomes" id="UP000245410"/>
    </source>
</evidence>
<name>A0A317D1U8_9ACTN</name>
<dbReference type="Proteomes" id="UP000245410">
    <property type="component" value="Unassembled WGS sequence"/>
</dbReference>
<feature type="transmembrane region" description="Helical" evidence="8">
    <location>
        <begin position="391"/>
        <end position="409"/>
    </location>
</feature>
<feature type="transmembrane region" description="Helical" evidence="8">
    <location>
        <begin position="299"/>
        <end position="317"/>
    </location>
</feature>
<evidence type="ECO:0000256" key="8">
    <source>
        <dbReference type="SAM" id="Phobius"/>
    </source>
</evidence>
<evidence type="ECO:0000256" key="7">
    <source>
        <dbReference type="ARBA" id="ARBA00024033"/>
    </source>
</evidence>
<feature type="transmembrane region" description="Helical" evidence="8">
    <location>
        <begin position="129"/>
        <end position="146"/>
    </location>
</feature>
<dbReference type="GO" id="GO:0016758">
    <property type="term" value="F:hexosyltransferase activity"/>
    <property type="evidence" value="ECO:0007669"/>
    <property type="project" value="InterPro"/>
</dbReference>
<feature type="transmembrane region" description="Helical" evidence="8">
    <location>
        <begin position="323"/>
        <end position="340"/>
    </location>
</feature>
<evidence type="ECO:0000256" key="5">
    <source>
        <dbReference type="ARBA" id="ARBA00022989"/>
    </source>
</evidence>
<dbReference type="OrthoDB" id="3405704at2"/>
<feature type="transmembrane region" description="Helical" evidence="8">
    <location>
        <begin position="180"/>
        <end position="203"/>
    </location>
</feature>
<evidence type="ECO:0000256" key="1">
    <source>
        <dbReference type="ARBA" id="ARBA00004651"/>
    </source>
</evidence>
<protein>
    <recommendedName>
        <fullName evidence="11">Alpha-1,2-mannosyltransferase</fullName>
    </recommendedName>
</protein>
<keyword evidence="4 8" id="KW-0812">Transmembrane</keyword>
<keyword evidence="5 8" id="KW-1133">Transmembrane helix</keyword>
<proteinExistence type="inferred from homology"/>
<dbReference type="GO" id="GO:0005886">
    <property type="term" value="C:plasma membrane"/>
    <property type="evidence" value="ECO:0007669"/>
    <property type="project" value="UniProtKB-SubCell"/>
</dbReference>
<dbReference type="AlphaFoldDB" id="A0A317D1U8"/>
<evidence type="ECO:0000256" key="3">
    <source>
        <dbReference type="ARBA" id="ARBA00022679"/>
    </source>
</evidence>
<comment type="caution">
    <text evidence="9">The sequence shown here is derived from an EMBL/GenBank/DDBJ whole genome shotgun (WGS) entry which is preliminary data.</text>
</comment>
<reference evidence="9 10" key="1">
    <citation type="submission" date="2018-05" db="EMBL/GenBank/DDBJ databases">
        <title>Micromonospora atacamensis sp. nov., a novel actinobacteria isolated from high altitude Atacama Desert soil.</title>
        <authorList>
            <person name="Carro L."/>
            <person name="Golinska P."/>
            <person name="Klenk H.-P."/>
            <person name="Goodfellow M."/>
        </authorList>
    </citation>
    <scope>NUCLEOTIDE SEQUENCE [LARGE SCALE GENOMIC DNA]</scope>
    <source>
        <strain evidence="9 10">5R2A7</strain>
    </source>
</reference>
<accession>A0A317D1U8</accession>
<gene>
    <name evidence="9" type="ORF">DKT68_14830</name>
</gene>
<dbReference type="Pfam" id="PF09594">
    <property type="entry name" value="GT87"/>
    <property type="match status" value="1"/>
</dbReference>